<dbReference type="InterPro" id="IPR049469">
    <property type="entry name" value="RRP40_KH-I"/>
</dbReference>
<dbReference type="EnsemblPlants" id="Solyc06g071470.3.1">
    <property type="protein sequence ID" value="Solyc06g071470.3.1"/>
    <property type="gene ID" value="Solyc06g071470.3"/>
</dbReference>
<dbReference type="PANTHER" id="PTHR23058:SF0">
    <property type="entry name" value="PEROXISOMAL MEMBRANE PROTEIN PEX14"/>
    <property type="match status" value="1"/>
</dbReference>
<feature type="transmembrane region" description="Helical" evidence="17">
    <location>
        <begin position="362"/>
        <end position="383"/>
    </location>
</feature>
<dbReference type="Proteomes" id="UP000004994">
    <property type="component" value="Chromosome 6"/>
</dbReference>
<comment type="similarity">
    <text evidence="2 15">Belongs to the peroxin-14 family.</text>
</comment>
<dbReference type="Gramene" id="Solyc06g071470.3.1">
    <property type="protein sequence ID" value="Solyc06g071470.3.1"/>
    <property type="gene ID" value="Solyc06g071470.3"/>
</dbReference>
<dbReference type="Pfam" id="PF17733">
    <property type="entry name" value="KPWE_dom"/>
    <property type="match status" value="1"/>
</dbReference>
<evidence type="ECO:0000256" key="6">
    <source>
        <dbReference type="ARBA" id="ARBA00022927"/>
    </source>
</evidence>
<dbReference type="SUPFAM" id="SSF110324">
    <property type="entry name" value="Ribosomal L27 protein-like"/>
    <property type="match status" value="1"/>
</dbReference>
<comment type="subunit">
    <text evidence="14">Interacts with PEX13; forming the PEX13-PEX14 docking complex. Interacts with PEX5 (via WxxxF/Y motifs).</text>
</comment>
<feature type="region of interest" description="Disordered" evidence="16">
    <location>
        <begin position="299"/>
        <end position="339"/>
    </location>
</feature>
<dbReference type="GO" id="GO:1990429">
    <property type="term" value="C:peroxisomal importomer complex"/>
    <property type="evidence" value="ECO:0000318"/>
    <property type="project" value="GO_Central"/>
</dbReference>
<dbReference type="InterPro" id="IPR025655">
    <property type="entry name" value="PEX14"/>
</dbReference>
<accession>A0A3Q7H133</accession>
<feature type="compositionally biased region" description="Polar residues" evidence="16">
    <location>
        <begin position="207"/>
        <end position="232"/>
    </location>
</feature>
<comment type="subcellular location">
    <subcellularLocation>
        <location evidence="1">Peroxisome membrane</location>
        <topology evidence="1">Single-pass membrane protein</topology>
    </subcellularLocation>
</comment>
<dbReference type="InterPro" id="IPR041054">
    <property type="entry name" value="Rrp40_N_euk"/>
</dbReference>
<evidence type="ECO:0000256" key="10">
    <source>
        <dbReference type="ARBA" id="ARBA00023140"/>
    </source>
</evidence>
<feature type="compositionally biased region" description="Low complexity" evidence="16">
    <location>
        <begin position="496"/>
        <end position="507"/>
    </location>
</feature>
<dbReference type="SUPFAM" id="SSF50249">
    <property type="entry name" value="Nucleic acid-binding proteins"/>
    <property type="match status" value="1"/>
</dbReference>
<evidence type="ECO:0000256" key="15">
    <source>
        <dbReference type="RuleBase" id="RU367032"/>
    </source>
</evidence>
<dbReference type="Gene3D" id="2.40.50.140">
    <property type="entry name" value="Nucleic acid-binding proteins"/>
    <property type="match status" value="1"/>
</dbReference>
<dbReference type="InterPro" id="IPR036612">
    <property type="entry name" value="KH_dom_type_1_sf"/>
</dbReference>
<feature type="compositionally biased region" description="Acidic residues" evidence="16">
    <location>
        <begin position="698"/>
        <end position="708"/>
    </location>
</feature>
<evidence type="ECO:0000256" key="14">
    <source>
        <dbReference type="ARBA" id="ARBA00064754"/>
    </source>
</evidence>
<dbReference type="CDD" id="cd22526">
    <property type="entry name" value="KH-I_Rrp40"/>
    <property type="match status" value="1"/>
</dbReference>
<dbReference type="Pfam" id="PF04695">
    <property type="entry name" value="Pex14_N"/>
    <property type="match status" value="1"/>
</dbReference>
<dbReference type="STRING" id="4081.A0A3Q7H133"/>
<evidence type="ECO:0000313" key="23">
    <source>
        <dbReference type="EnsemblPlants" id="Solyc06g071470.3.1"/>
    </source>
</evidence>
<dbReference type="GO" id="GO:0003723">
    <property type="term" value="F:RNA binding"/>
    <property type="evidence" value="ECO:0007669"/>
    <property type="project" value="UniProtKB-KW"/>
</dbReference>
<dbReference type="InterPro" id="IPR036388">
    <property type="entry name" value="WH-like_DNA-bd_sf"/>
</dbReference>
<dbReference type="PANTHER" id="PTHR23058">
    <property type="entry name" value="PEROXISOMAL MEMBRANE PROTEIN PEX14"/>
    <property type="match status" value="1"/>
</dbReference>
<evidence type="ECO:0000256" key="2">
    <source>
        <dbReference type="ARBA" id="ARBA00005443"/>
    </source>
</evidence>
<keyword evidence="3 15" id="KW-0813">Transport</keyword>
<dbReference type="Pfam" id="PF21262">
    <property type="entry name" value="RRP40_S1"/>
    <property type="match status" value="1"/>
</dbReference>
<dbReference type="InterPro" id="IPR012340">
    <property type="entry name" value="NA-bd_OB-fold"/>
</dbReference>
<feature type="compositionally biased region" description="Low complexity" evidence="16">
    <location>
        <begin position="635"/>
        <end position="644"/>
    </location>
</feature>
<dbReference type="FunFam" id="1.10.10.10:FF:000217">
    <property type="entry name" value="Peroxisomal membrane protein PEX14"/>
    <property type="match status" value="1"/>
</dbReference>
<dbReference type="InterPro" id="IPR004088">
    <property type="entry name" value="KH_dom_type_1"/>
</dbReference>
<evidence type="ECO:0000256" key="9">
    <source>
        <dbReference type="ARBA" id="ARBA00023136"/>
    </source>
</evidence>
<dbReference type="FunFam" id="2.40.50.100:FF:000054">
    <property type="entry name" value="Exosome complex exonuclease RRP40"/>
    <property type="match status" value="1"/>
</dbReference>
<evidence type="ECO:0000259" key="20">
    <source>
        <dbReference type="Pfam" id="PF17733"/>
    </source>
</evidence>
<reference evidence="23" key="2">
    <citation type="submission" date="2019-01" db="UniProtKB">
        <authorList>
            <consortium name="EnsemblPlants"/>
        </authorList>
    </citation>
    <scope>IDENTIFICATION</scope>
    <source>
        <strain evidence="23">cv. Heinz 1706</strain>
    </source>
</reference>
<feature type="region of interest" description="Disordered" evidence="16">
    <location>
        <begin position="473"/>
        <end position="507"/>
    </location>
</feature>
<evidence type="ECO:0000256" key="12">
    <source>
        <dbReference type="ARBA" id="ARBA00029691"/>
    </source>
</evidence>
<name>A0A3Q7H133_SOLLC</name>
<keyword evidence="4 17" id="KW-0812">Transmembrane</keyword>
<feature type="compositionally biased region" description="Polar residues" evidence="16">
    <location>
        <begin position="685"/>
        <end position="697"/>
    </location>
</feature>
<keyword evidence="7 17" id="KW-1133">Transmembrane helix</keyword>
<feature type="domain" description="Peroxisome membrane anchor protein Pex14p N-terminal" evidence="18">
    <location>
        <begin position="260"/>
        <end position="304"/>
    </location>
</feature>
<evidence type="ECO:0000256" key="3">
    <source>
        <dbReference type="ARBA" id="ARBA00022448"/>
    </source>
</evidence>
<reference evidence="23" key="1">
    <citation type="journal article" date="2012" name="Nature">
        <title>The tomato genome sequence provides insights into fleshy fruit evolution.</title>
        <authorList>
            <consortium name="Tomato Genome Consortium"/>
        </authorList>
    </citation>
    <scope>NUCLEOTIDE SEQUENCE [LARGE SCALE GENOMIC DNA]</scope>
    <source>
        <strain evidence="23">cv. Heinz 1706</strain>
    </source>
</reference>
<dbReference type="Pfam" id="PF18311">
    <property type="entry name" value="Rrp40_N"/>
    <property type="match status" value="1"/>
</dbReference>
<dbReference type="InterPro" id="IPR054154">
    <property type="entry name" value="PEX14-like_M_plants"/>
</dbReference>
<feature type="domain" description="Peroxisomal membrane protein PEX14 central plants" evidence="22">
    <location>
        <begin position="359"/>
        <end position="408"/>
    </location>
</feature>
<dbReference type="Gene3D" id="2.40.50.100">
    <property type="match status" value="1"/>
</dbReference>
<evidence type="ECO:0000259" key="18">
    <source>
        <dbReference type="Pfam" id="PF04695"/>
    </source>
</evidence>
<proteinExistence type="inferred from homology"/>
<keyword evidence="9 15" id="KW-0472">Membrane</keyword>
<dbReference type="Gene3D" id="1.10.10.10">
    <property type="entry name" value="Winged helix-like DNA-binding domain superfamily/Winged helix DNA-binding domain"/>
    <property type="match status" value="1"/>
</dbReference>
<protein>
    <recommendedName>
        <fullName evidence="11 15">Peroxisomal membrane protein PEX14</fullName>
    </recommendedName>
    <alternativeName>
        <fullName evidence="12 15">Peroxin-14</fullName>
    </alternativeName>
</protein>
<dbReference type="Gene3D" id="3.30.1370.10">
    <property type="entry name" value="K Homology domain, type 1"/>
    <property type="match status" value="1"/>
</dbReference>
<organism evidence="23">
    <name type="scientific">Solanum lycopersicum</name>
    <name type="common">Tomato</name>
    <name type="synonym">Lycopersicon esculentum</name>
    <dbReference type="NCBI Taxonomy" id="4081"/>
    <lineage>
        <taxon>Eukaryota</taxon>
        <taxon>Viridiplantae</taxon>
        <taxon>Streptophyta</taxon>
        <taxon>Embryophyta</taxon>
        <taxon>Tracheophyta</taxon>
        <taxon>Spermatophyta</taxon>
        <taxon>Magnoliopsida</taxon>
        <taxon>eudicotyledons</taxon>
        <taxon>Gunneridae</taxon>
        <taxon>Pentapetalae</taxon>
        <taxon>asterids</taxon>
        <taxon>lamiids</taxon>
        <taxon>Solanales</taxon>
        <taxon>Solanaceae</taxon>
        <taxon>Solanoideae</taxon>
        <taxon>Solaneae</taxon>
        <taxon>Solanum</taxon>
        <taxon>Solanum subgen. Lycopersicon</taxon>
    </lineage>
</organism>
<evidence type="ECO:0000259" key="19">
    <source>
        <dbReference type="Pfam" id="PF15985"/>
    </source>
</evidence>
<keyword evidence="8" id="KW-0811">Translocation</keyword>
<feature type="region of interest" description="Disordered" evidence="16">
    <location>
        <begin position="607"/>
        <end position="708"/>
    </location>
</feature>
<evidence type="ECO:0000259" key="21">
    <source>
        <dbReference type="Pfam" id="PF18311"/>
    </source>
</evidence>
<feature type="domain" description="Exosome complex exonuclease Rrp40 N-terminal" evidence="21">
    <location>
        <begin position="29"/>
        <end position="66"/>
    </location>
</feature>
<dbReference type="InterPro" id="IPR006785">
    <property type="entry name" value="Pex14_N"/>
</dbReference>
<keyword evidence="10 15" id="KW-0576">Peroxisome</keyword>
<evidence type="ECO:0000256" key="17">
    <source>
        <dbReference type="SAM" id="Phobius"/>
    </source>
</evidence>
<feature type="compositionally biased region" description="Polar residues" evidence="16">
    <location>
        <begin position="326"/>
        <end position="339"/>
    </location>
</feature>
<evidence type="ECO:0000256" key="8">
    <source>
        <dbReference type="ARBA" id="ARBA00023010"/>
    </source>
</evidence>
<dbReference type="InterPro" id="IPR040554">
    <property type="entry name" value="KPWE_PEX14_dom"/>
</dbReference>
<evidence type="ECO:0000259" key="22">
    <source>
        <dbReference type="Pfam" id="PF23020"/>
    </source>
</evidence>
<feature type="compositionally biased region" description="Low complexity" evidence="16">
    <location>
        <begin position="556"/>
        <end position="569"/>
    </location>
</feature>
<evidence type="ECO:0000256" key="7">
    <source>
        <dbReference type="ARBA" id="ARBA00022989"/>
    </source>
</evidence>
<comment type="function">
    <text evidence="13 15">Component of the PEX13-PEX14 docking complex, a translocon channel that specifically mediates the import of peroxisomal cargo proteins bound to PEX5 receptor. The PEX13-PEX14 docking complex forms a large import pore which can be opened to a diameter of about 9 nm. Mechanistically, PEX5 receptor along with cargo proteins associates with the PEX14 subunit of the PEX13-PEX14 docking complex in the cytosol, leading to the insertion of the receptor into the organelle membrane with the concomitant translocation of the cargo into the peroxisome matrix.</text>
</comment>
<keyword evidence="6 15" id="KW-0653">Protein transport</keyword>
<sequence length="708" mass="76913">MGSKPCFIDKPVVPGDVVLDLSSMTNQTIKLGGGLQQDHDAVTVVKAGILRFSKPNKYWIESSHKRYIPTVGDAVLGIVVDKRADVGTLIYTRIVKANPGINPELSCMDASGKAAEFGPLKDGYMFESSTGLSRMLLSSPTCPVLEGLGKKLAFEIAVGLNGRVWVNAEHQSSIILAANAIMNSESLTSVQQKIMVEKLLDRELDNMASQSDSPPNSVNENTQNPATASQPAAENHQGPKPEAASGSSPASVFVNSEPIREDQVQNAMKFLSHPKVRGSPVMYRRSFLERKGLTKEEIDEAFRRVPDPTPTVTSTQPVAANEDGTQKPSSTSTSQAALQNLQPASAPSNSMKKMGYLSHFHWTHAVIAVGLLAASGAGTAVLFKKSIIPRLKSWIRKVVMDEEEDEKEKRYFEELTSLLNYQVREMKSMTSAIEKLEVHEMKSVTSAIEKLEGQSTTSGRIPVSELDDRRISVTQSRQSYANGKVNGDAHSVRSLSPPASVEPSAAPHPKSYMEIMAMVQRGEKPPNIRDINDQPPNPNQPVPDRVAAKPKPWEVGQSQNNSNFLQSQGSGDGLNYGYQDNLTNGDNSAPWWQRKNARITEIEAEGEQNFGSPAAPVQERPIQRSWVPPQPPPVAMAEAAAAIRQPKKSASQNEQLTDDQLLARSSDELQRVTRISESGGAPEANGSSSGLQMSETTPIEEGDQTFSS</sequence>
<dbReference type="AlphaFoldDB" id="A0A3Q7H133"/>
<dbReference type="Pfam" id="PF15985">
    <property type="entry name" value="KH_6"/>
    <property type="match status" value="1"/>
</dbReference>
<feature type="domain" description="Peroxisomal membrane protein PEX14-like KPWE" evidence="20">
    <location>
        <begin position="507"/>
        <end position="554"/>
    </location>
</feature>
<evidence type="ECO:0000256" key="16">
    <source>
        <dbReference type="SAM" id="MobiDB-lite"/>
    </source>
</evidence>
<keyword evidence="24" id="KW-1185">Reference proteome</keyword>
<keyword evidence="5" id="KW-0694">RNA-binding</keyword>
<feature type="region of interest" description="Disordered" evidence="16">
    <location>
        <begin position="206"/>
        <end position="252"/>
    </location>
</feature>
<feature type="region of interest" description="Disordered" evidence="16">
    <location>
        <begin position="525"/>
        <end position="577"/>
    </location>
</feature>
<evidence type="ECO:0000256" key="11">
    <source>
        <dbReference type="ARBA" id="ARBA00029502"/>
    </source>
</evidence>
<dbReference type="SUPFAM" id="SSF54791">
    <property type="entry name" value="Eukaryotic type KH-domain (KH-domain type I)"/>
    <property type="match status" value="1"/>
</dbReference>
<evidence type="ECO:0000256" key="5">
    <source>
        <dbReference type="ARBA" id="ARBA00022884"/>
    </source>
</evidence>
<evidence type="ECO:0000256" key="1">
    <source>
        <dbReference type="ARBA" id="ARBA00004549"/>
    </source>
</evidence>
<dbReference type="FunCoup" id="A0A3Q7H133">
    <property type="interactions" value="1783"/>
</dbReference>
<dbReference type="GO" id="GO:0005778">
    <property type="term" value="C:peroxisomal membrane"/>
    <property type="evidence" value="ECO:0000318"/>
    <property type="project" value="GO_Central"/>
</dbReference>
<dbReference type="InParanoid" id="A0A3Q7H133"/>
<feature type="domain" description="K Homology" evidence="19">
    <location>
        <begin position="123"/>
        <end position="170"/>
    </location>
</feature>
<evidence type="ECO:0000256" key="13">
    <source>
        <dbReference type="ARBA" id="ARBA00053920"/>
    </source>
</evidence>
<evidence type="ECO:0000256" key="4">
    <source>
        <dbReference type="ARBA" id="ARBA00022692"/>
    </source>
</evidence>
<dbReference type="Pfam" id="PF23020">
    <property type="entry name" value="PEX14-like_2nd"/>
    <property type="match status" value="1"/>
</dbReference>
<dbReference type="FunFam" id="3.30.1370.10:FF:000038">
    <property type="entry name" value="exosome complex component RRP40"/>
    <property type="match status" value="1"/>
</dbReference>
<dbReference type="GO" id="GO:0016560">
    <property type="term" value="P:protein import into peroxisome matrix, docking"/>
    <property type="evidence" value="ECO:0000318"/>
    <property type="project" value="GO_Central"/>
</dbReference>
<dbReference type="GO" id="GO:0005102">
    <property type="term" value="F:signaling receptor binding"/>
    <property type="evidence" value="ECO:0000318"/>
    <property type="project" value="GO_Central"/>
</dbReference>
<evidence type="ECO:0000313" key="24">
    <source>
        <dbReference type="Proteomes" id="UP000004994"/>
    </source>
</evidence>